<organism evidence="8 9">
    <name type="scientific">Dioszegia hungarica</name>
    <dbReference type="NCBI Taxonomy" id="4972"/>
    <lineage>
        <taxon>Eukaryota</taxon>
        <taxon>Fungi</taxon>
        <taxon>Dikarya</taxon>
        <taxon>Basidiomycota</taxon>
        <taxon>Agaricomycotina</taxon>
        <taxon>Tremellomycetes</taxon>
        <taxon>Tremellales</taxon>
        <taxon>Bulleribasidiaceae</taxon>
        <taxon>Dioszegia</taxon>
    </lineage>
</organism>
<dbReference type="EC" id="1.1.1.179" evidence="3"/>
<dbReference type="SUPFAM" id="SSF55347">
    <property type="entry name" value="Glyceraldehyde-3-phosphate dehydrogenase-like, C-terminal domain"/>
    <property type="match status" value="1"/>
</dbReference>
<evidence type="ECO:0000256" key="4">
    <source>
        <dbReference type="ARBA" id="ARBA00042988"/>
    </source>
</evidence>
<gene>
    <name evidence="8" type="ORF">MKK02DRAFT_39443</name>
</gene>
<name>A0AA38HEY6_9TREE</name>
<dbReference type="SUPFAM" id="SSF51735">
    <property type="entry name" value="NAD(P)-binding Rossmann-fold domains"/>
    <property type="match status" value="1"/>
</dbReference>
<feature type="domain" description="GFO/IDH/MocA-like oxidoreductase" evidence="7">
    <location>
        <begin position="159"/>
        <end position="287"/>
    </location>
</feature>
<proteinExistence type="inferred from homology"/>
<dbReference type="GO" id="GO:0000166">
    <property type="term" value="F:nucleotide binding"/>
    <property type="evidence" value="ECO:0007669"/>
    <property type="project" value="InterPro"/>
</dbReference>
<evidence type="ECO:0000313" key="8">
    <source>
        <dbReference type="EMBL" id="KAI9639155.1"/>
    </source>
</evidence>
<dbReference type="AlphaFoldDB" id="A0AA38HEY6"/>
<dbReference type="InterPro" id="IPR055170">
    <property type="entry name" value="GFO_IDH_MocA-like_dom"/>
</dbReference>
<dbReference type="GeneID" id="77729802"/>
<dbReference type="InterPro" id="IPR036291">
    <property type="entry name" value="NAD(P)-bd_dom_sf"/>
</dbReference>
<evidence type="ECO:0000256" key="1">
    <source>
        <dbReference type="ARBA" id="ARBA00010928"/>
    </source>
</evidence>
<comment type="similarity">
    <text evidence="1">Belongs to the Gfo/Idh/MocA family.</text>
</comment>
<sequence length="381" mass="42067">MSKPLRWGIISTGGIATNFAKDLLTDPANRSASDVSHVIKAIGSRSVPSAQKFLDMLSSADAPADWGGKNGSLDGCKAHGSYEEVYADPNVDVVYIGTPHTLHHRNTKDALLAGKHVLCEKPFTLNMEELDELIAIAKEKKLFLMEAVWTRFHPIMYAIQDVLFSGKLGKIKRFQADFSMNFNADKQPDSHRMVDPALGGGSLLDMGPYPSVWAMMTLFNHPSNNKTPPNVLFTHQTIYKRSNVDLNSRWLLEFPGLGGVQALLTTDMATLGCGEMTALIDCEEASLAIAWGPFKPEKFWIIPHIARKSGSITEKTEHSHPVVGNSGMAYEADEVFRCLAKGKLESERMPWDESKIVQGWFDQVRKEGTSALKDMKGTEGQ</sequence>
<dbReference type="EMBL" id="JAKWFO010000001">
    <property type="protein sequence ID" value="KAI9639155.1"/>
    <property type="molecule type" value="Genomic_DNA"/>
</dbReference>
<evidence type="ECO:0000259" key="6">
    <source>
        <dbReference type="Pfam" id="PF01408"/>
    </source>
</evidence>
<dbReference type="Gene3D" id="3.40.50.720">
    <property type="entry name" value="NAD(P)-binding Rossmann-like Domain"/>
    <property type="match status" value="1"/>
</dbReference>
<keyword evidence="2" id="KW-0560">Oxidoreductase</keyword>
<dbReference type="Gene3D" id="3.30.360.10">
    <property type="entry name" value="Dihydrodipicolinate Reductase, domain 2"/>
    <property type="match status" value="1"/>
</dbReference>
<keyword evidence="9" id="KW-1185">Reference proteome</keyword>
<dbReference type="Proteomes" id="UP001164286">
    <property type="component" value="Unassembled WGS sequence"/>
</dbReference>
<dbReference type="PANTHER" id="PTHR22604:SF105">
    <property type="entry name" value="TRANS-1,2-DIHYDROBENZENE-1,2-DIOL DEHYDROGENASE"/>
    <property type="match status" value="1"/>
</dbReference>
<evidence type="ECO:0000256" key="2">
    <source>
        <dbReference type="ARBA" id="ARBA00023002"/>
    </source>
</evidence>
<dbReference type="PANTHER" id="PTHR22604">
    <property type="entry name" value="OXIDOREDUCTASES"/>
    <property type="match status" value="1"/>
</dbReference>
<protein>
    <recommendedName>
        <fullName evidence="3">D-xylose 1-dehydrogenase (NADP(+), D-xylono-1,5-lactone-forming)</fullName>
        <ecNumber evidence="3">1.1.1.179</ecNumber>
    </recommendedName>
    <alternativeName>
        <fullName evidence="4">D-xylose-NADP dehydrogenase</fullName>
    </alternativeName>
</protein>
<dbReference type="Pfam" id="PF01408">
    <property type="entry name" value="GFO_IDH_MocA"/>
    <property type="match status" value="1"/>
</dbReference>
<dbReference type="InterPro" id="IPR050984">
    <property type="entry name" value="Gfo/Idh/MocA_domain"/>
</dbReference>
<feature type="domain" description="Gfo/Idh/MocA-like oxidoreductase N-terminal" evidence="6">
    <location>
        <begin position="5"/>
        <end position="145"/>
    </location>
</feature>
<comment type="caution">
    <text evidence="8">The sequence shown here is derived from an EMBL/GenBank/DDBJ whole genome shotgun (WGS) entry which is preliminary data.</text>
</comment>
<dbReference type="RefSeq" id="XP_052948932.1">
    <property type="nucleotide sequence ID" value="XM_053090597.1"/>
</dbReference>
<accession>A0AA38HEY6</accession>
<dbReference type="GO" id="GO:0047837">
    <property type="term" value="F:D-xylose 1-dehydrogenase (NADP+) activity"/>
    <property type="evidence" value="ECO:0007669"/>
    <property type="project" value="UniProtKB-EC"/>
</dbReference>
<evidence type="ECO:0000256" key="5">
    <source>
        <dbReference type="ARBA" id="ARBA00049233"/>
    </source>
</evidence>
<dbReference type="InterPro" id="IPR000683">
    <property type="entry name" value="Gfo/Idh/MocA-like_OxRdtase_N"/>
</dbReference>
<dbReference type="Pfam" id="PF22725">
    <property type="entry name" value="GFO_IDH_MocA_C3"/>
    <property type="match status" value="1"/>
</dbReference>
<evidence type="ECO:0000313" key="9">
    <source>
        <dbReference type="Proteomes" id="UP001164286"/>
    </source>
</evidence>
<evidence type="ECO:0000259" key="7">
    <source>
        <dbReference type="Pfam" id="PF22725"/>
    </source>
</evidence>
<evidence type="ECO:0000256" key="3">
    <source>
        <dbReference type="ARBA" id="ARBA00038984"/>
    </source>
</evidence>
<comment type="catalytic activity">
    <reaction evidence="5">
        <text>D-xylose + NADP(+) = D-xylono-1,5-lactone + NADPH + H(+)</text>
        <dbReference type="Rhea" id="RHEA:22000"/>
        <dbReference type="ChEBI" id="CHEBI:15378"/>
        <dbReference type="ChEBI" id="CHEBI:15867"/>
        <dbReference type="ChEBI" id="CHEBI:53455"/>
        <dbReference type="ChEBI" id="CHEBI:57783"/>
        <dbReference type="ChEBI" id="CHEBI:58349"/>
        <dbReference type="EC" id="1.1.1.179"/>
    </reaction>
</comment>
<reference evidence="8" key="1">
    <citation type="journal article" date="2022" name="G3 (Bethesda)">
        <title>High quality genome of the basidiomycete yeast Dioszegia hungarica PDD-24b-2 isolated from cloud water.</title>
        <authorList>
            <person name="Jarrige D."/>
            <person name="Haridas S."/>
            <person name="Bleykasten-Grosshans C."/>
            <person name="Joly M."/>
            <person name="Nadalig T."/>
            <person name="Sancelme M."/>
            <person name="Vuilleumier S."/>
            <person name="Grigoriev I.V."/>
            <person name="Amato P."/>
            <person name="Bringel F."/>
        </authorList>
    </citation>
    <scope>NUCLEOTIDE SEQUENCE</scope>
    <source>
        <strain evidence="8">PDD-24b-2</strain>
    </source>
</reference>